<name>A0A9W7B7C5_9STRA</name>
<organism evidence="7 8">
    <name type="scientific">Triparma verrucosa</name>
    <dbReference type="NCBI Taxonomy" id="1606542"/>
    <lineage>
        <taxon>Eukaryota</taxon>
        <taxon>Sar</taxon>
        <taxon>Stramenopiles</taxon>
        <taxon>Ochrophyta</taxon>
        <taxon>Bolidophyceae</taxon>
        <taxon>Parmales</taxon>
        <taxon>Triparmaceae</taxon>
        <taxon>Triparma</taxon>
    </lineage>
</organism>
<dbReference type="InterPro" id="IPR001357">
    <property type="entry name" value="BRCT_dom"/>
</dbReference>
<dbReference type="GO" id="GO:0070545">
    <property type="term" value="C:PeBoW complex"/>
    <property type="evidence" value="ECO:0007669"/>
    <property type="project" value="TreeGrafter"/>
</dbReference>
<dbReference type="Gene3D" id="3.40.50.10190">
    <property type="entry name" value="BRCT domain"/>
    <property type="match status" value="1"/>
</dbReference>
<dbReference type="AlphaFoldDB" id="A0A9W7B7C5"/>
<feature type="compositionally biased region" description="Acidic residues" evidence="5">
    <location>
        <begin position="507"/>
        <end position="522"/>
    </location>
</feature>
<evidence type="ECO:0000256" key="2">
    <source>
        <dbReference type="ARBA" id="ARBA00022552"/>
    </source>
</evidence>
<proteinExistence type="inferred from homology"/>
<keyword evidence="2 4" id="KW-0698">rRNA processing</keyword>
<feature type="region of interest" description="Disordered" evidence="5">
    <location>
        <begin position="595"/>
        <end position="676"/>
    </location>
</feature>
<dbReference type="InterPro" id="IPR010613">
    <property type="entry name" value="PES"/>
</dbReference>
<keyword evidence="3 4" id="KW-0539">Nucleus</keyword>
<keyword evidence="8" id="KW-1185">Reference proteome</keyword>
<gene>
    <name evidence="7" type="ORF">TrVE_jg1040</name>
</gene>
<dbReference type="InterPro" id="IPR036420">
    <property type="entry name" value="BRCT_dom_sf"/>
</dbReference>
<dbReference type="GO" id="GO:0000466">
    <property type="term" value="P:maturation of 5.8S rRNA from tricistronic rRNA transcript (SSU-rRNA, 5.8S rRNA, LSU-rRNA)"/>
    <property type="evidence" value="ECO:0007669"/>
    <property type="project" value="UniProtKB-UniRule"/>
</dbReference>
<dbReference type="HAMAP" id="MF_03028">
    <property type="entry name" value="Pescadillo"/>
    <property type="match status" value="1"/>
</dbReference>
<evidence type="ECO:0000313" key="7">
    <source>
        <dbReference type="EMBL" id="GMH83431.1"/>
    </source>
</evidence>
<sequence>MGNRVKDRVKKKSIKVAKSSNMGSARKLSRMGKKQKTGNAGLNATFLSRSAVLKRLQITLKDFRRLCILKGIYPRQPSKAPSGKKGQTFYHIKDVTFLSHEPLLDKFREFKGYMKKVRKASGRGDIEEAKRLNENTEKYSVSHLVRERYPRFVDALSDLDDCLSLVHLFAALPAGKIPTSIIQKCTHLVNGWSAAVCLSGGVSKTFVSVKGIYYETTIQGVTIRWLQPHSYTQKMDDDVDLRVMVTFLDFYNVMLDFVIFKLFQEKGGRWPIERKEGEGLESMIREKSGVADLIEDKKATAKVTVKKGKSRVIPDSIVGDVEEDEDITEELAMAMEEEIEDAPIAGDVEVQRSDLFRGLTIFVGRECPLPMLEMLALGKGARVGWEGKGSPIGPDDDTITHYICDRPKLEAKTSAYPKNREYVQPQWLLDSSNFNFLLPVSKYAVGAPLPPHLSPWEEEGGYVPKYRKEIECMKKGEEWVDSDDEIDSDSEEEEEEERKNLVAAGGDDSDSVESEDDDEEQEAKEKKEKATKKSQAESEHDLAKIMMSKKAQRLYGRMQHGINSKAAAVDLLESKRKALASQKRKIEIVYSDEEEEKLKRKTAHGQPTVRHGDPKTKVNKRNECIGGKGKDDKGNSASKQKVIRKKQERKKIEKEFNKPIGMVANKKQKKKRKGGE</sequence>
<dbReference type="GO" id="GO:0043021">
    <property type="term" value="F:ribonucleoprotein complex binding"/>
    <property type="evidence" value="ECO:0007669"/>
    <property type="project" value="UniProtKB-UniRule"/>
</dbReference>
<feature type="domain" description="BRCT" evidence="6">
    <location>
        <begin position="351"/>
        <end position="445"/>
    </location>
</feature>
<accession>A0A9W7B7C5</accession>
<keyword evidence="1 4" id="KW-0690">Ribosome biogenesis</keyword>
<comment type="function">
    <text evidence="4">Required for maturation of ribosomal RNAs and formation of the large ribosomal subunit.</text>
</comment>
<dbReference type="EMBL" id="BRXX01000026">
    <property type="protein sequence ID" value="GMH83431.1"/>
    <property type="molecule type" value="Genomic_DNA"/>
</dbReference>
<dbReference type="PROSITE" id="PS50172">
    <property type="entry name" value="BRCT"/>
    <property type="match status" value="1"/>
</dbReference>
<comment type="similarity">
    <text evidence="4">Belongs to the pescadillo family.</text>
</comment>
<evidence type="ECO:0000256" key="1">
    <source>
        <dbReference type="ARBA" id="ARBA00022517"/>
    </source>
</evidence>
<feature type="region of interest" description="Disordered" evidence="5">
    <location>
        <begin position="1"/>
        <end position="37"/>
    </location>
</feature>
<comment type="subcellular location">
    <subcellularLocation>
        <location evidence="4">Nucleus</location>
        <location evidence="4">Nucleolus</location>
    </subcellularLocation>
    <subcellularLocation>
        <location evidence="4">Nucleus</location>
        <location evidence="4">Nucleoplasm</location>
    </subcellularLocation>
</comment>
<evidence type="ECO:0000313" key="8">
    <source>
        <dbReference type="Proteomes" id="UP001165160"/>
    </source>
</evidence>
<evidence type="ECO:0000259" key="6">
    <source>
        <dbReference type="PROSITE" id="PS50172"/>
    </source>
</evidence>
<evidence type="ECO:0000256" key="5">
    <source>
        <dbReference type="SAM" id="MobiDB-lite"/>
    </source>
</evidence>
<dbReference type="PANTHER" id="PTHR12221">
    <property type="entry name" value="PESCADILLO - RELATED"/>
    <property type="match status" value="1"/>
</dbReference>
<evidence type="ECO:0000256" key="3">
    <source>
        <dbReference type="ARBA" id="ARBA00023242"/>
    </source>
</evidence>
<dbReference type="Proteomes" id="UP001165160">
    <property type="component" value="Unassembled WGS sequence"/>
</dbReference>
<feature type="compositionally biased region" description="Basic residues" evidence="5">
    <location>
        <begin position="666"/>
        <end position="676"/>
    </location>
</feature>
<dbReference type="SUPFAM" id="SSF52113">
    <property type="entry name" value="BRCT domain"/>
    <property type="match status" value="1"/>
</dbReference>
<reference evidence="8" key="1">
    <citation type="journal article" date="2023" name="Commun. Biol.">
        <title>Genome analysis of Parmales, the sister group of diatoms, reveals the evolutionary specialization of diatoms from phago-mixotrophs to photoautotrophs.</title>
        <authorList>
            <person name="Ban H."/>
            <person name="Sato S."/>
            <person name="Yoshikawa S."/>
            <person name="Yamada K."/>
            <person name="Nakamura Y."/>
            <person name="Ichinomiya M."/>
            <person name="Sato N."/>
            <person name="Blanc-Mathieu R."/>
            <person name="Endo H."/>
            <person name="Kuwata A."/>
            <person name="Ogata H."/>
        </authorList>
    </citation>
    <scope>NUCLEOTIDE SEQUENCE [LARGE SCALE GENOMIC DNA]</scope>
    <source>
        <strain evidence="8">NIES 3699</strain>
    </source>
</reference>
<dbReference type="Pfam" id="PF06732">
    <property type="entry name" value="Pescadillo_N"/>
    <property type="match status" value="1"/>
</dbReference>
<feature type="region of interest" description="Disordered" evidence="5">
    <location>
        <begin position="477"/>
        <end position="545"/>
    </location>
</feature>
<protein>
    <recommendedName>
        <fullName evidence="4">Pescadillo homolog</fullName>
    </recommendedName>
</protein>
<dbReference type="GO" id="GO:0030687">
    <property type="term" value="C:preribosome, large subunit precursor"/>
    <property type="evidence" value="ECO:0007669"/>
    <property type="project" value="UniProtKB-UniRule"/>
</dbReference>
<comment type="caution">
    <text evidence="7">The sequence shown here is derived from an EMBL/GenBank/DDBJ whole genome shotgun (WGS) entry which is preliminary data.</text>
</comment>
<dbReference type="GO" id="GO:0005654">
    <property type="term" value="C:nucleoplasm"/>
    <property type="evidence" value="ECO:0007669"/>
    <property type="project" value="UniProtKB-SubCell"/>
</dbReference>
<feature type="compositionally biased region" description="Acidic residues" evidence="5">
    <location>
        <begin position="479"/>
        <end position="496"/>
    </location>
</feature>
<dbReference type="GO" id="GO:0000463">
    <property type="term" value="P:maturation of LSU-rRNA from tricistronic rRNA transcript (SSU-rRNA, 5.8S rRNA, LSU-rRNA)"/>
    <property type="evidence" value="ECO:0007669"/>
    <property type="project" value="UniProtKB-UniRule"/>
</dbReference>
<feature type="compositionally biased region" description="Basic and acidic residues" evidence="5">
    <location>
        <begin position="534"/>
        <end position="543"/>
    </location>
</feature>
<feature type="compositionally biased region" description="Basic residues" evidence="5">
    <location>
        <begin position="27"/>
        <end position="36"/>
    </location>
</feature>
<dbReference type="GO" id="GO:0003723">
    <property type="term" value="F:RNA binding"/>
    <property type="evidence" value="ECO:0007669"/>
    <property type="project" value="TreeGrafter"/>
</dbReference>
<feature type="compositionally biased region" description="Basic and acidic residues" evidence="5">
    <location>
        <begin position="610"/>
        <end position="634"/>
    </location>
</feature>
<dbReference type="PANTHER" id="PTHR12221:SF6">
    <property type="entry name" value="PESCADILLO HOMOLOG"/>
    <property type="match status" value="1"/>
</dbReference>
<evidence type="ECO:0000256" key="4">
    <source>
        <dbReference type="HAMAP-Rule" id="MF_03028"/>
    </source>
</evidence>